<protein>
    <submittedName>
        <fullName evidence="2 3">Uncharacterized protein</fullName>
    </submittedName>
</protein>
<keyword evidence="1" id="KW-1133">Transmembrane helix</keyword>
<name>A0A0R0EK59_SOYBN</name>
<evidence type="ECO:0000313" key="4">
    <source>
        <dbReference type="Proteomes" id="UP000008827"/>
    </source>
</evidence>
<evidence type="ECO:0000313" key="3">
    <source>
        <dbReference type="EnsemblPlants" id="KRG90440"/>
    </source>
</evidence>
<feature type="transmembrane region" description="Helical" evidence="1">
    <location>
        <begin position="26"/>
        <end position="48"/>
    </location>
</feature>
<organism evidence="2">
    <name type="scientific">Glycine max</name>
    <name type="common">Soybean</name>
    <name type="synonym">Glycine hispida</name>
    <dbReference type="NCBI Taxonomy" id="3847"/>
    <lineage>
        <taxon>Eukaryota</taxon>
        <taxon>Viridiplantae</taxon>
        <taxon>Streptophyta</taxon>
        <taxon>Embryophyta</taxon>
        <taxon>Tracheophyta</taxon>
        <taxon>Spermatophyta</taxon>
        <taxon>Magnoliopsida</taxon>
        <taxon>eudicotyledons</taxon>
        <taxon>Gunneridae</taxon>
        <taxon>Pentapetalae</taxon>
        <taxon>rosids</taxon>
        <taxon>fabids</taxon>
        <taxon>Fabales</taxon>
        <taxon>Fabaceae</taxon>
        <taxon>Papilionoideae</taxon>
        <taxon>50 kb inversion clade</taxon>
        <taxon>NPAAA clade</taxon>
        <taxon>indigoferoid/millettioid clade</taxon>
        <taxon>Phaseoleae</taxon>
        <taxon>Glycine</taxon>
        <taxon>Glycine subgen. Soja</taxon>
    </lineage>
</organism>
<reference evidence="2 3" key="1">
    <citation type="journal article" date="2010" name="Nature">
        <title>Genome sequence of the palaeopolyploid soybean.</title>
        <authorList>
            <person name="Schmutz J."/>
            <person name="Cannon S.B."/>
            <person name="Schlueter J."/>
            <person name="Ma J."/>
            <person name="Mitros T."/>
            <person name="Nelson W."/>
            <person name="Hyten D.L."/>
            <person name="Song Q."/>
            <person name="Thelen J.J."/>
            <person name="Cheng J."/>
            <person name="Xu D."/>
            <person name="Hellsten U."/>
            <person name="May G.D."/>
            <person name="Yu Y."/>
            <person name="Sakurai T."/>
            <person name="Umezawa T."/>
            <person name="Bhattacharyya M.K."/>
            <person name="Sandhu D."/>
            <person name="Valliyodan B."/>
            <person name="Lindquist E."/>
            <person name="Peto M."/>
            <person name="Grant D."/>
            <person name="Shu S."/>
            <person name="Goodstein D."/>
            <person name="Barry K."/>
            <person name="Futrell-Griggs M."/>
            <person name="Abernathy B."/>
            <person name="Du J."/>
            <person name="Tian Z."/>
            <person name="Zhu L."/>
            <person name="Gill N."/>
            <person name="Joshi T."/>
            <person name="Libault M."/>
            <person name="Sethuraman A."/>
            <person name="Zhang X.-C."/>
            <person name="Shinozaki K."/>
            <person name="Nguyen H.T."/>
            <person name="Wing R.A."/>
            <person name="Cregan P."/>
            <person name="Specht J."/>
            <person name="Grimwood J."/>
            <person name="Rokhsar D."/>
            <person name="Stacey G."/>
            <person name="Shoemaker R.C."/>
            <person name="Jackson S.A."/>
        </authorList>
    </citation>
    <scope>NUCLEOTIDE SEQUENCE [LARGE SCALE GENOMIC DNA]</scope>
    <source>
        <strain evidence="3">cv. Williams 82</strain>
        <tissue evidence="2">Callus</tissue>
    </source>
</reference>
<accession>A0A0R0EK59</accession>
<evidence type="ECO:0000256" key="1">
    <source>
        <dbReference type="SAM" id="Phobius"/>
    </source>
</evidence>
<dbReference type="Proteomes" id="UP000008827">
    <property type="component" value="Chromosome 20"/>
</dbReference>
<dbReference type="AlphaFoldDB" id="A0A0R0EK59"/>
<gene>
    <name evidence="2" type="ORF">GLYMA_20G091000</name>
</gene>
<proteinExistence type="predicted"/>
<dbReference type="EnsemblPlants" id="KRG90440">
    <property type="protein sequence ID" value="KRG90440"/>
    <property type="gene ID" value="GLYMA_20G091000"/>
</dbReference>
<evidence type="ECO:0000313" key="2">
    <source>
        <dbReference type="EMBL" id="KRG90440.1"/>
    </source>
</evidence>
<keyword evidence="4" id="KW-1185">Reference proteome</keyword>
<keyword evidence="1" id="KW-0472">Membrane</keyword>
<dbReference type="InParanoid" id="A0A0R0EK59"/>
<sequence>MSATYNTDKAALNHILAPIPNTNHCFLYYCPNLVFCRLPFVLIHTFFFSFPKPMGRFEFGPMWLFVELEESWLMG</sequence>
<dbReference type="EMBL" id="CM000853">
    <property type="protein sequence ID" value="KRG90440.1"/>
    <property type="molecule type" value="Genomic_DNA"/>
</dbReference>
<reference evidence="3" key="2">
    <citation type="submission" date="2018-02" db="UniProtKB">
        <authorList>
            <consortium name="EnsemblPlants"/>
        </authorList>
    </citation>
    <scope>IDENTIFICATION</scope>
    <source>
        <strain evidence="3">Williams 82</strain>
    </source>
</reference>
<dbReference type="Gramene" id="KRG90440">
    <property type="protein sequence ID" value="KRG90440"/>
    <property type="gene ID" value="GLYMA_20G091000"/>
</dbReference>
<reference evidence="2" key="3">
    <citation type="submission" date="2018-07" db="EMBL/GenBank/DDBJ databases">
        <title>WGS assembly of Glycine max.</title>
        <authorList>
            <person name="Schmutz J."/>
            <person name="Cannon S."/>
            <person name="Schlueter J."/>
            <person name="Ma J."/>
            <person name="Mitros T."/>
            <person name="Nelson W."/>
            <person name="Hyten D."/>
            <person name="Song Q."/>
            <person name="Thelen J."/>
            <person name="Cheng J."/>
            <person name="Xu D."/>
            <person name="Hellsten U."/>
            <person name="May G."/>
            <person name="Yu Y."/>
            <person name="Sakurai T."/>
            <person name="Umezawa T."/>
            <person name="Bhattacharyya M."/>
            <person name="Sandhu D."/>
            <person name="Valliyodan B."/>
            <person name="Lindquist E."/>
            <person name="Peto M."/>
            <person name="Grant D."/>
            <person name="Shu S."/>
            <person name="Goodstein D."/>
            <person name="Barry K."/>
            <person name="Futrell-Griggs M."/>
            <person name="Abernathy B."/>
            <person name="Du J."/>
            <person name="Tian Z."/>
            <person name="Zhu L."/>
            <person name="Gill N."/>
            <person name="Joshi T."/>
            <person name="Libault M."/>
            <person name="Sethuraman A."/>
            <person name="Zhang X."/>
            <person name="Shinozaki K."/>
            <person name="Nguyen H."/>
            <person name="Wing R."/>
            <person name="Cregan P."/>
            <person name="Specht J."/>
            <person name="Grimwood J."/>
            <person name="Rokhsar D."/>
            <person name="Stacey G."/>
            <person name="Shoemaker R."/>
            <person name="Jackson S."/>
        </authorList>
    </citation>
    <scope>NUCLEOTIDE SEQUENCE</scope>
    <source>
        <tissue evidence="2">Callus</tissue>
    </source>
</reference>
<keyword evidence="1" id="KW-0812">Transmembrane</keyword>